<dbReference type="AlphaFoldDB" id="A0A1C2G2Y1"/>
<evidence type="ECO:0000313" key="2">
    <source>
        <dbReference type="EMBL" id="RCN59402.1"/>
    </source>
</evidence>
<proteinExistence type="predicted"/>
<dbReference type="GO" id="GO:0003700">
    <property type="term" value="F:DNA-binding transcription factor activity"/>
    <property type="evidence" value="ECO:0007669"/>
    <property type="project" value="TreeGrafter"/>
</dbReference>
<dbReference type="Pfam" id="PF02082">
    <property type="entry name" value="Rrf2"/>
    <property type="match status" value="1"/>
</dbReference>
<dbReference type="Proteomes" id="UP000253250">
    <property type="component" value="Unassembled WGS sequence"/>
</dbReference>
<evidence type="ECO:0000313" key="3">
    <source>
        <dbReference type="Proteomes" id="UP000253250"/>
    </source>
</evidence>
<comment type="caution">
    <text evidence="2">The sequence shown here is derived from an EMBL/GenBank/DDBJ whole genome shotgun (WGS) entry which is preliminary data.</text>
</comment>
<dbReference type="SUPFAM" id="SSF46785">
    <property type="entry name" value="Winged helix' DNA-binding domain"/>
    <property type="match status" value="1"/>
</dbReference>
<dbReference type="NCBIfam" id="TIGR00738">
    <property type="entry name" value="rrf2_super"/>
    <property type="match status" value="1"/>
</dbReference>
<dbReference type="InterPro" id="IPR036390">
    <property type="entry name" value="WH_DNA-bd_sf"/>
</dbReference>
<dbReference type="PANTHER" id="PTHR33221">
    <property type="entry name" value="WINGED HELIX-TURN-HELIX TRANSCRIPTIONAL REGULATOR, RRF2 FAMILY"/>
    <property type="match status" value="1"/>
</dbReference>
<keyword evidence="3" id="KW-1185">Reference proteome</keyword>
<name>A0A1C2G2Y1_9GAMM</name>
<dbReference type="GO" id="GO:0005829">
    <property type="term" value="C:cytosol"/>
    <property type="evidence" value="ECO:0007669"/>
    <property type="project" value="TreeGrafter"/>
</dbReference>
<dbReference type="PANTHER" id="PTHR33221:SF4">
    <property type="entry name" value="HTH-TYPE TRANSCRIPTIONAL REPRESSOR NSRR"/>
    <property type="match status" value="1"/>
</dbReference>
<dbReference type="InterPro" id="IPR000944">
    <property type="entry name" value="Tscrpt_reg_Rrf2"/>
</dbReference>
<accession>A0A1C2G2Y1</accession>
<organism evidence="2 3">
    <name type="scientific">Acidiferrobacter thiooxydans</name>
    <dbReference type="NCBI Taxonomy" id="163359"/>
    <lineage>
        <taxon>Bacteria</taxon>
        <taxon>Pseudomonadati</taxon>
        <taxon>Pseudomonadota</taxon>
        <taxon>Gammaproteobacteria</taxon>
        <taxon>Acidiferrobacterales</taxon>
        <taxon>Acidiferrobacteraceae</taxon>
        <taxon>Acidiferrobacter</taxon>
    </lineage>
</organism>
<keyword evidence="1" id="KW-0238">DNA-binding</keyword>
<dbReference type="OrthoDB" id="9795923at2"/>
<dbReference type="Gene3D" id="1.10.10.10">
    <property type="entry name" value="Winged helix-like DNA-binding domain superfamily/Winged helix DNA-binding domain"/>
    <property type="match status" value="1"/>
</dbReference>
<dbReference type="PROSITE" id="PS51197">
    <property type="entry name" value="HTH_RRF2_2"/>
    <property type="match status" value="1"/>
</dbReference>
<dbReference type="RefSeq" id="WP_065969487.1">
    <property type="nucleotide sequence ID" value="NZ_CP080624.1"/>
</dbReference>
<gene>
    <name evidence="2" type="ORF">C4900_06825</name>
</gene>
<dbReference type="EMBL" id="PSYR01000001">
    <property type="protein sequence ID" value="RCN59402.1"/>
    <property type="molecule type" value="Genomic_DNA"/>
</dbReference>
<protein>
    <submittedName>
        <fullName evidence="2">BadM/Rrf2 family transcriptional regulator</fullName>
    </submittedName>
</protein>
<dbReference type="GO" id="GO:0003677">
    <property type="term" value="F:DNA binding"/>
    <property type="evidence" value="ECO:0007669"/>
    <property type="project" value="UniProtKB-KW"/>
</dbReference>
<reference evidence="2 3" key="1">
    <citation type="submission" date="2018-02" db="EMBL/GenBank/DDBJ databases">
        <title>Insights into the biology of acidophilic members of the Acidiferrobacteraceae family derived from comparative genomic analyses.</title>
        <authorList>
            <person name="Issotta F."/>
            <person name="Thyssen C."/>
            <person name="Mena C."/>
            <person name="Moya A."/>
            <person name="Bellenberg S."/>
            <person name="Sproer C."/>
            <person name="Covarrubias P.C."/>
            <person name="Sand W."/>
            <person name="Quatrini R."/>
            <person name="Vera M."/>
        </authorList>
    </citation>
    <scope>NUCLEOTIDE SEQUENCE [LARGE SCALE GENOMIC DNA]</scope>
    <source>
        <strain evidence="3">m-1</strain>
    </source>
</reference>
<dbReference type="STRING" id="163359.A9R16_09695"/>
<evidence type="ECO:0000256" key="1">
    <source>
        <dbReference type="ARBA" id="ARBA00023125"/>
    </source>
</evidence>
<sequence>MQLTRYSDYALRILMYLSMKERDGAATISEIAAFYGISRNHLVKIVHRLGQLGFVTTARGKGGGLKLARSAAQIGIGEVIRKTEAHFDIVECFDVQANRCRLTPICHLKGMLAAAQAQFLRELDAYTLADAIAGRDRGFASLLDRIRLSTAGA</sequence>
<dbReference type="InterPro" id="IPR036388">
    <property type="entry name" value="WH-like_DNA-bd_sf"/>
</dbReference>